<evidence type="ECO:0000313" key="9">
    <source>
        <dbReference type="Proteomes" id="UP000256388"/>
    </source>
</evidence>
<gene>
    <name evidence="8" type="ORF">DFR64_2481</name>
</gene>
<reference evidence="8 9" key="1">
    <citation type="submission" date="2018-08" db="EMBL/GenBank/DDBJ databases">
        <title>Genomic Encyclopedia of Type Strains, Phase IV (KMG-IV): sequencing the most valuable type-strain genomes for metagenomic binning, comparative biology and taxonomic classification.</title>
        <authorList>
            <person name="Goeker M."/>
        </authorList>
    </citation>
    <scope>NUCLEOTIDE SEQUENCE [LARGE SCALE GENOMIC DNA]</scope>
    <source>
        <strain evidence="8 9">DSM 23923</strain>
    </source>
</reference>
<feature type="transmembrane region" description="Helical" evidence="7">
    <location>
        <begin position="49"/>
        <end position="73"/>
    </location>
</feature>
<comment type="similarity">
    <text evidence="2">Belongs to the polysaccharide synthase family.</text>
</comment>
<comment type="subcellular location">
    <subcellularLocation>
        <location evidence="1">Cell membrane</location>
        <topology evidence="1">Multi-pass membrane protein</topology>
    </subcellularLocation>
</comment>
<keyword evidence="6 7" id="KW-0472">Membrane</keyword>
<dbReference type="PANTHER" id="PTHR30250">
    <property type="entry name" value="PST FAMILY PREDICTED COLANIC ACID TRANSPORTER"/>
    <property type="match status" value="1"/>
</dbReference>
<feature type="transmembrane region" description="Helical" evidence="7">
    <location>
        <begin position="119"/>
        <end position="141"/>
    </location>
</feature>
<keyword evidence="3" id="KW-1003">Cell membrane</keyword>
<feature type="transmembrane region" description="Helical" evidence="7">
    <location>
        <begin position="425"/>
        <end position="442"/>
    </location>
</feature>
<keyword evidence="5 7" id="KW-1133">Transmembrane helix</keyword>
<comment type="caution">
    <text evidence="8">The sequence shown here is derived from an EMBL/GenBank/DDBJ whole genome shotgun (WGS) entry which is preliminary data.</text>
</comment>
<dbReference type="Proteomes" id="UP000256388">
    <property type="component" value="Unassembled WGS sequence"/>
</dbReference>
<dbReference type="GO" id="GO:0005886">
    <property type="term" value="C:plasma membrane"/>
    <property type="evidence" value="ECO:0007669"/>
    <property type="project" value="UniProtKB-SubCell"/>
</dbReference>
<evidence type="ECO:0000256" key="1">
    <source>
        <dbReference type="ARBA" id="ARBA00004651"/>
    </source>
</evidence>
<keyword evidence="9" id="KW-1185">Reference proteome</keyword>
<evidence type="ECO:0000256" key="6">
    <source>
        <dbReference type="ARBA" id="ARBA00023136"/>
    </source>
</evidence>
<organism evidence="8 9">
    <name type="scientific">Pelolinea submarina</name>
    <dbReference type="NCBI Taxonomy" id="913107"/>
    <lineage>
        <taxon>Bacteria</taxon>
        <taxon>Bacillati</taxon>
        <taxon>Chloroflexota</taxon>
        <taxon>Anaerolineae</taxon>
        <taxon>Anaerolineales</taxon>
        <taxon>Anaerolineaceae</taxon>
        <taxon>Pelolinea</taxon>
    </lineage>
</organism>
<protein>
    <submittedName>
        <fullName evidence="8">O-antigen/teichoic acid export membrane protein</fullName>
    </submittedName>
</protein>
<feature type="transmembrane region" description="Helical" evidence="7">
    <location>
        <begin position="153"/>
        <end position="172"/>
    </location>
</feature>
<evidence type="ECO:0000256" key="7">
    <source>
        <dbReference type="SAM" id="Phobius"/>
    </source>
</evidence>
<evidence type="ECO:0000256" key="2">
    <source>
        <dbReference type="ARBA" id="ARBA00007430"/>
    </source>
</evidence>
<feature type="transmembrane region" description="Helical" evidence="7">
    <location>
        <begin position="358"/>
        <end position="378"/>
    </location>
</feature>
<dbReference type="CDD" id="cd13127">
    <property type="entry name" value="MATE_tuaB_like"/>
    <property type="match status" value="1"/>
</dbReference>
<feature type="transmembrane region" description="Helical" evidence="7">
    <location>
        <begin position="448"/>
        <end position="468"/>
    </location>
</feature>
<dbReference type="PANTHER" id="PTHR30250:SF10">
    <property type="entry name" value="LIPOPOLYSACCHARIDE BIOSYNTHESIS PROTEIN WZXC"/>
    <property type="match status" value="1"/>
</dbReference>
<evidence type="ECO:0000256" key="4">
    <source>
        <dbReference type="ARBA" id="ARBA00022692"/>
    </source>
</evidence>
<evidence type="ECO:0000256" key="5">
    <source>
        <dbReference type="ARBA" id="ARBA00022989"/>
    </source>
</evidence>
<dbReference type="RefSeq" id="WP_116225746.1">
    <property type="nucleotide sequence ID" value="NZ_AP018437.1"/>
</dbReference>
<name>A0A347ZW96_9CHLR</name>
<evidence type="ECO:0000256" key="3">
    <source>
        <dbReference type="ARBA" id="ARBA00022475"/>
    </source>
</evidence>
<evidence type="ECO:0000313" key="8">
    <source>
        <dbReference type="EMBL" id="REG07276.1"/>
    </source>
</evidence>
<dbReference type="InterPro" id="IPR050833">
    <property type="entry name" value="Poly_Biosynth_Transport"/>
</dbReference>
<dbReference type="Pfam" id="PF13440">
    <property type="entry name" value="Polysacc_synt_3"/>
    <property type="match status" value="1"/>
</dbReference>
<feature type="transmembrane region" description="Helical" evidence="7">
    <location>
        <begin position="326"/>
        <end position="346"/>
    </location>
</feature>
<feature type="transmembrane region" description="Helical" evidence="7">
    <location>
        <begin position="85"/>
        <end position="107"/>
    </location>
</feature>
<accession>A0A347ZW96</accession>
<dbReference type="AlphaFoldDB" id="A0A347ZW96"/>
<dbReference type="EMBL" id="QUMS01000003">
    <property type="protein sequence ID" value="REG07276.1"/>
    <property type="molecule type" value="Genomic_DNA"/>
</dbReference>
<sequence>MESNQHSSFAKVTIRGTFWSYLSVYTGKLLVFVSTIILARLLSKSDFGVVGYAFIVTSFLDALNGLGIGPALIYHKDEPETADTAFWLGLAVGIGLFVLTWIAAPFIGDYFNDERAVGVVRMMVLVYPISAFGNVNSIYLAKRLDFRKKFIPEVSYALVKGVVSVVMAFLGFGYWSQVWGQVIANGASVVVAKMVNPWKPSLHFSRPIAKSMLKYGLNIVVLDTLANLLNNADYLFIGRYLGTEALGVYTLGFRIPDMVLTQFARIVSEVIFPVYVKMRNNAEALNRNFTRSLQYVSLVTIPLGLGIALTAEPFVMAFFTDKWVEAIPVIRGIAIYALLLSLFRNAGSFYKAQGKPEVLTYLTIVRLAILLPALWFALSRYRSIIAVAWVQASVALISGVLSLVVAGRMFHISVWNILDQFRPGAISGILMAGGVVGLLRLIAGWHPLLQLVMAVLVGAVVYIGTLYLQGPQRIRDISGILRNTIKGG</sequence>
<keyword evidence="4 7" id="KW-0812">Transmembrane</keyword>
<dbReference type="OrthoDB" id="149157at2"/>
<feature type="transmembrane region" description="Helical" evidence="7">
    <location>
        <begin position="296"/>
        <end position="320"/>
    </location>
</feature>
<proteinExistence type="inferred from homology"/>
<feature type="transmembrane region" description="Helical" evidence="7">
    <location>
        <begin position="384"/>
        <end position="405"/>
    </location>
</feature>
<feature type="transmembrane region" description="Helical" evidence="7">
    <location>
        <begin position="21"/>
        <end position="43"/>
    </location>
</feature>